<name>A0A2K9C5H3_9MOLU</name>
<dbReference type="GO" id="GO:0006302">
    <property type="term" value="P:double-strand break repair"/>
    <property type="evidence" value="ECO:0007669"/>
    <property type="project" value="TreeGrafter"/>
</dbReference>
<dbReference type="Pfam" id="PF13166">
    <property type="entry name" value="AAA_13"/>
    <property type="match status" value="1"/>
</dbReference>
<evidence type="ECO:0000313" key="3">
    <source>
        <dbReference type="EMBL" id="AUF83537.1"/>
    </source>
</evidence>
<dbReference type="RefSeq" id="WP_027048108.1">
    <property type="nucleotide sequence ID" value="NZ_CP025257.1"/>
</dbReference>
<dbReference type="GO" id="GO:0000731">
    <property type="term" value="P:DNA synthesis involved in DNA repair"/>
    <property type="evidence" value="ECO:0007669"/>
    <property type="project" value="TreeGrafter"/>
</dbReference>
<dbReference type="InterPro" id="IPR027417">
    <property type="entry name" value="P-loop_NTPase"/>
</dbReference>
<feature type="domain" description="Protein CR006 P-loop" evidence="2">
    <location>
        <begin position="18"/>
        <end position="715"/>
    </location>
</feature>
<evidence type="ECO:0000313" key="4">
    <source>
        <dbReference type="Proteomes" id="UP000233419"/>
    </source>
</evidence>
<dbReference type="Gene3D" id="3.40.50.300">
    <property type="entry name" value="P-loop containing nucleotide triphosphate hydrolases"/>
    <property type="match status" value="2"/>
</dbReference>
<keyword evidence="1" id="KW-0175">Coiled coil</keyword>
<feature type="coiled-coil region" evidence="1">
    <location>
        <begin position="358"/>
        <end position="399"/>
    </location>
</feature>
<dbReference type="InterPro" id="IPR026866">
    <property type="entry name" value="CR006_AAA"/>
</dbReference>
<dbReference type="PANTHER" id="PTHR32182:SF22">
    <property type="entry name" value="ATP-DEPENDENT ENDONUCLEASE, OLD FAMILY-RELATED"/>
    <property type="match status" value="1"/>
</dbReference>
<feature type="coiled-coil region" evidence="1">
    <location>
        <begin position="426"/>
        <end position="453"/>
    </location>
</feature>
<organism evidence="3 4">
    <name type="scientific">Mesoplasma syrphidae</name>
    <dbReference type="NCBI Taxonomy" id="225999"/>
    <lineage>
        <taxon>Bacteria</taxon>
        <taxon>Bacillati</taxon>
        <taxon>Mycoplasmatota</taxon>
        <taxon>Mollicutes</taxon>
        <taxon>Entomoplasmatales</taxon>
        <taxon>Entomoplasmataceae</taxon>
        <taxon>Mesoplasma</taxon>
    </lineage>
</organism>
<keyword evidence="4" id="KW-1185">Reference proteome</keyword>
<evidence type="ECO:0000259" key="2">
    <source>
        <dbReference type="Pfam" id="PF13166"/>
    </source>
</evidence>
<proteinExistence type="predicted"/>
<accession>A0A2K9C5H3</accession>
<sequence>MIKQIEINDIASYKELAFLECKKINFIYGGNGTGKSTISNLLNEYPNSTFNFKINCDKKVNEKILVFDKNFVKSNFLKSNEIKGIFTLGEANVEIQKRIEELSKEKEFHNSKMESFLFSEAEIENNMEKEEQKIIKIAWEYYKKWSSNFQIFFKGARKSKSDYFFNFFNSNYVKYKDMNSKISDFLLLKKEYQKFYIDNFIVEKISKIQLIKKIDLSESESAVLFEKVEGNKNCKISRTIDNLNNSEWVKEGITFLEKTKECCPFCQQNINSDLLKEIANYFDEKYDNKIIFINNLFKKYNDDSINILKEFEIAIKLEKEFFGTTEVLALESKIRNGFFNNLNKFEKKLRFPSNSIILTNLNNFIEEYNNKIVSINEKIEENNAKIENLEEYMEDIKSSFFILFFKEQDSFIKEWEQQKIRDEKGKKNLIEKKEKLNSKIKEIEEEIKSLENKITSIVPVIEKINSNLDTFNFKNFFIKENSEKRGTLKIVRMDGTDVNDTLSEGEFNFIAFLYYYFLVYGSQEKRGINVPKIIVIDDPISSLDNNILFVVSILVNDILQNCIKNKKEIKQVFIFTHNLYFYKEVISIVNILKYKDVSYSVIKKQSGISKIYTTENNSIFSSYEMLWNELRQENISSMTAMNIMRRIIEHYFKIIGNYNIRNEIIDKFEGEEKLALNSFFKFMNDGSHSITDDFEWVSDDLTLENSLKLFEKVFELTKQKSHYDMMTRNWK</sequence>
<gene>
    <name evidence="3" type="ORF">CXP39_01865</name>
</gene>
<dbReference type="Proteomes" id="UP000233419">
    <property type="component" value="Chromosome"/>
</dbReference>
<dbReference type="KEGG" id="msyr:CXP39_01865"/>
<dbReference type="AlphaFoldDB" id="A0A2K9C5H3"/>
<reference evidence="3 4" key="1">
    <citation type="submission" date="2017-12" db="EMBL/GenBank/DDBJ databases">
        <title>Mesoplasma syrphidae YJS, Complete Genome.</title>
        <authorList>
            <person name="Knight T.F."/>
            <person name="Citino T."/>
            <person name="Rubinstein R."/>
            <person name="Neuschaefer Z."/>
        </authorList>
    </citation>
    <scope>NUCLEOTIDE SEQUENCE [LARGE SCALE GENOMIC DNA]</scope>
    <source>
        <strain evidence="3 4">YJS</strain>
    </source>
</reference>
<dbReference type="PANTHER" id="PTHR32182">
    <property type="entry name" value="DNA REPLICATION AND REPAIR PROTEIN RECF"/>
    <property type="match status" value="1"/>
</dbReference>
<dbReference type="EMBL" id="CP025257">
    <property type="protein sequence ID" value="AUF83537.1"/>
    <property type="molecule type" value="Genomic_DNA"/>
</dbReference>
<protein>
    <recommendedName>
        <fullName evidence="2">Protein CR006 P-loop domain-containing protein</fullName>
    </recommendedName>
</protein>
<dbReference type="OrthoDB" id="9795565at2"/>
<evidence type="ECO:0000256" key="1">
    <source>
        <dbReference type="SAM" id="Coils"/>
    </source>
</evidence>
<dbReference type="SUPFAM" id="SSF52540">
    <property type="entry name" value="P-loop containing nucleoside triphosphate hydrolases"/>
    <property type="match status" value="1"/>
</dbReference>